<dbReference type="AlphaFoldDB" id="A0A0F9JNR1"/>
<reference evidence="2" key="1">
    <citation type="journal article" date="2015" name="Nature">
        <title>Complex archaea that bridge the gap between prokaryotes and eukaryotes.</title>
        <authorList>
            <person name="Spang A."/>
            <person name="Saw J.H."/>
            <person name="Jorgensen S.L."/>
            <person name="Zaremba-Niedzwiedzka K."/>
            <person name="Martijn J."/>
            <person name="Lind A.E."/>
            <person name="van Eijk R."/>
            <person name="Schleper C."/>
            <person name="Guy L."/>
            <person name="Ettema T.J."/>
        </authorList>
    </citation>
    <scope>NUCLEOTIDE SEQUENCE</scope>
</reference>
<dbReference type="PANTHER" id="PTHR46609">
    <property type="entry name" value="EXONUCLEASE, PHAGE-TYPE/RECB, C-TERMINAL DOMAIN-CONTAINING PROTEIN"/>
    <property type="match status" value="1"/>
</dbReference>
<sequence>MEAEKVVFQTEAEWLKFRKGGIGGSEAPTILGVNPYQSPLDLWAEKRGLVEGKEQTEQMAWGRRLQKAITEGYEEETKRKVMDQGIHTFVNKKHEFIRYSADGLILQGPGDLTPWIFEAKNTGHYTVQEIEDELPLHFQVQVQHGLFCLGLQMASIAILIRGNQLRWKDIERNDAFIEQMIEKEREFWRMVQSGTPPDADYRESTKDTISKLYPKDTGATVQLPPGAMNWAEQLFDAKAKIKVHEKIRDEQENKLKMAIGDNTFGILPNGGTFSWKWQERKAYEVKATEFRVLRRKGK</sequence>
<dbReference type="Gene3D" id="3.90.320.10">
    <property type="match status" value="1"/>
</dbReference>
<dbReference type="InterPro" id="IPR051703">
    <property type="entry name" value="NF-kappa-B_Signaling_Reg"/>
</dbReference>
<organism evidence="2">
    <name type="scientific">marine sediment metagenome</name>
    <dbReference type="NCBI Taxonomy" id="412755"/>
    <lineage>
        <taxon>unclassified sequences</taxon>
        <taxon>metagenomes</taxon>
        <taxon>ecological metagenomes</taxon>
    </lineage>
</organism>
<accession>A0A0F9JNR1</accession>
<name>A0A0F9JNR1_9ZZZZ</name>
<evidence type="ECO:0000259" key="1">
    <source>
        <dbReference type="Pfam" id="PF09588"/>
    </source>
</evidence>
<dbReference type="PANTHER" id="PTHR46609:SF6">
    <property type="entry name" value="EXONUCLEASE, PHAGE-TYPE_RECB, C-TERMINAL DOMAIN-CONTAINING PROTEIN-RELATED"/>
    <property type="match status" value="1"/>
</dbReference>
<evidence type="ECO:0000313" key="2">
    <source>
        <dbReference type="EMBL" id="KKM07286.1"/>
    </source>
</evidence>
<proteinExistence type="predicted"/>
<dbReference type="InterPro" id="IPR019080">
    <property type="entry name" value="YqaJ_viral_recombinase"/>
</dbReference>
<gene>
    <name evidence="2" type="ORF">LCGC14_1735490</name>
</gene>
<protein>
    <recommendedName>
        <fullName evidence="1">YqaJ viral recombinase domain-containing protein</fullName>
    </recommendedName>
</protein>
<dbReference type="InterPro" id="IPR017482">
    <property type="entry name" value="Lambda-type_endonuclease"/>
</dbReference>
<dbReference type="NCBIfam" id="TIGR03033">
    <property type="entry name" value="phage_rel_nuc"/>
    <property type="match status" value="1"/>
</dbReference>
<dbReference type="InterPro" id="IPR011335">
    <property type="entry name" value="Restrct_endonuc-II-like"/>
</dbReference>
<dbReference type="Pfam" id="PF09588">
    <property type="entry name" value="YqaJ"/>
    <property type="match status" value="1"/>
</dbReference>
<feature type="domain" description="YqaJ viral recombinase" evidence="1">
    <location>
        <begin position="13"/>
        <end position="148"/>
    </location>
</feature>
<dbReference type="InterPro" id="IPR011604">
    <property type="entry name" value="PDDEXK-like_dom_sf"/>
</dbReference>
<comment type="caution">
    <text evidence="2">The sequence shown here is derived from an EMBL/GenBank/DDBJ whole genome shotgun (WGS) entry which is preliminary data.</text>
</comment>
<dbReference type="EMBL" id="LAZR01015809">
    <property type="protein sequence ID" value="KKM07286.1"/>
    <property type="molecule type" value="Genomic_DNA"/>
</dbReference>
<dbReference type="SUPFAM" id="SSF52980">
    <property type="entry name" value="Restriction endonuclease-like"/>
    <property type="match status" value="1"/>
</dbReference>